<reference evidence="2" key="1">
    <citation type="submission" date="2023-10" db="EMBL/GenBank/DDBJ databases">
        <title>Genome assemblies of two species of porcelain crab, Petrolisthes cinctipes and Petrolisthes manimaculis (Anomura: Porcellanidae).</title>
        <authorList>
            <person name="Angst P."/>
        </authorList>
    </citation>
    <scope>NUCLEOTIDE SEQUENCE</scope>
    <source>
        <strain evidence="2">PB745_01</strain>
        <tissue evidence="2">Gill</tissue>
    </source>
</reference>
<feature type="region of interest" description="Disordered" evidence="1">
    <location>
        <begin position="70"/>
        <end position="105"/>
    </location>
</feature>
<dbReference type="Proteomes" id="UP001286313">
    <property type="component" value="Unassembled WGS sequence"/>
</dbReference>
<proteinExistence type="predicted"/>
<sequence>MPQVTEEQLKNKLKNLKQVFHAYWEAVSKDGQHSVCMGKDPLIGHKLFPVAFNLKGSVLQLLRVSRGGRGQTLSAASTTHGRWTQGEEETSAPSIPFGEDGEDAL</sequence>
<comment type="caution">
    <text evidence="2">The sequence shown here is derived from an EMBL/GenBank/DDBJ whole genome shotgun (WGS) entry which is preliminary data.</text>
</comment>
<dbReference type="EMBL" id="JAWQEG010002443">
    <property type="protein sequence ID" value="KAK3871954.1"/>
    <property type="molecule type" value="Genomic_DNA"/>
</dbReference>
<evidence type="ECO:0000313" key="3">
    <source>
        <dbReference type="Proteomes" id="UP001286313"/>
    </source>
</evidence>
<evidence type="ECO:0000256" key="1">
    <source>
        <dbReference type="SAM" id="MobiDB-lite"/>
    </source>
</evidence>
<protein>
    <submittedName>
        <fullName evidence="2">Uncharacterized protein</fullName>
    </submittedName>
</protein>
<dbReference type="AlphaFoldDB" id="A0AAE1FEJ3"/>
<evidence type="ECO:0000313" key="2">
    <source>
        <dbReference type="EMBL" id="KAK3871954.1"/>
    </source>
</evidence>
<keyword evidence="3" id="KW-1185">Reference proteome</keyword>
<accession>A0AAE1FEJ3</accession>
<organism evidence="2 3">
    <name type="scientific">Petrolisthes cinctipes</name>
    <name type="common">Flat porcelain crab</name>
    <dbReference type="NCBI Taxonomy" id="88211"/>
    <lineage>
        <taxon>Eukaryota</taxon>
        <taxon>Metazoa</taxon>
        <taxon>Ecdysozoa</taxon>
        <taxon>Arthropoda</taxon>
        <taxon>Crustacea</taxon>
        <taxon>Multicrustacea</taxon>
        <taxon>Malacostraca</taxon>
        <taxon>Eumalacostraca</taxon>
        <taxon>Eucarida</taxon>
        <taxon>Decapoda</taxon>
        <taxon>Pleocyemata</taxon>
        <taxon>Anomura</taxon>
        <taxon>Galatheoidea</taxon>
        <taxon>Porcellanidae</taxon>
        <taxon>Petrolisthes</taxon>
    </lineage>
</organism>
<feature type="compositionally biased region" description="Polar residues" evidence="1">
    <location>
        <begin position="71"/>
        <end position="82"/>
    </location>
</feature>
<name>A0AAE1FEJ3_PETCI</name>
<gene>
    <name evidence="2" type="ORF">Pcinc_022933</name>
</gene>